<protein>
    <recommendedName>
        <fullName evidence="5">Secreted protein</fullName>
    </recommendedName>
</protein>
<dbReference type="EMBL" id="FN545159">
    <property type="protein sequence ID" value="CBA71766.1"/>
    <property type="molecule type" value="Genomic_DNA"/>
</dbReference>
<feature type="signal peptide" evidence="1">
    <location>
        <begin position="1"/>
        <end position="23"/>
    </location>
</feature>
<dbReference type="AlphaFoldDB" id="D2TWL1"/>
<proteinExistence type="predicted"/>
<reference evidence="3" key="2">
    <citation type="submission" date="2023-04" db="EMBL/GenBank/DDBJ databases">
        <title>Genome dynamics across the evolutionary transition to endosymbiosis.</title>
        <authorList>
            <person name="Siozios S."/>
            <person name="Nadal-Jimenez P."/>
            <person name="Azagi T."/>
            <person name="Sprong H."/>
            <person name="Frost C.L."/>
            <person name="Parratt S.R."/>
            <person name="Taylor G."/>
            <person name="Brettell L."/>
            <person name="Lew K.C."/>
            <person name="Croft L."/>
            <person name="King K.C."/>
            <person name="Brockhurst M.A."/>
            <person name="Hypsa V."/>
            <person name="Novakova E."/>
            <person name="Darby A.C."/>
            <person name="Hurst G.D.D."/>
        </authorList>
    </citation>
    <scope>NUCLEOTIDE SEQUENCE</scope>
    <source>
        <strain evidence="3">ANv_CAN</strain>
    </source>
</reference>
<evidence type="ECO:0000313" key="4">
    <source>
        <dbReference type="Proteomes" id="UP001177592"/>
    </source>
</evidence>
<organism evidence="2">
    <name type="scientific">Arsenophonus nasoniae</name>
    <name type="common">son-killer infecting Nasonia vitripennis</name>
    <dbReference type="NCBI Taxonomy" id="638"/>
    <lineage>
        <taxon>Bacteria</taxon>
        <taxon>Pseudomonadati</taxon>
        <taxon>Pseudomonadota</taxon>
        <taxon>Gammaproteobacteria</taxon>
        <taxon>Enterobacterales</taxon>
        <taxon>Morganellaceae</taxon>
        <taxon>Arsenophonus</taxon>
    </lineage>
</organism>
<evidence type="ECO:0008006" key="5">
    <source>
        <dbReference type="Google" id="ProtNLM"/>
    </source>
</evidence>
<evidence type="ECO:0000256" key="1">
    <source>
        <dbReference type="SAM" id="SignalP"/>
    </source>
</evidence>
<gene>
    <name evidence="2" type="ORF">ARN_04450</name>
    <name evidence="3" type="ORF">QE258_18150</name>
</gene>
<evidence type="ECO:0000313" key="3">
    <source>
        <dbReference type="EMBL" id="WGM05399.1"/>
    </source>
</evidence>
<sequence>MMKLLFKTLTIISLFGLSFFSLATYQQGNLVTYYSDRSDGKLKLCVLADDGKFYCKADTSAGEITIPH</sequence>
<name>D2TWL1_9GAMM</name>
<dbReference type="RefSeq" id="WP_155847004.1">
    <property type="nucleotide sequence ID" value="NZ_CP123544.1"/>
</dbReference>
<feature type="chain" id="PRO_5003037731" description="Secreted protein" evidence="1">
    <location>
        <begin position="24"/>
        <end position="68"/>
    </location>
</feature>
<reference evidence="2" key="1">
    <citation type="journal article" date="2010" name="Insect Mol. Biol.">
        <title>The draft genome sequence of Arsenophonus nasoniae, son-killer bacterium of Nasonia vitripennis, reveals genes associated with virulence and symbiosis.</title>
        <authorList>
            <person name="Wilkes T."/>
            <person name="Darby A.C."/>
            <person name="Choi J."/>
            <person name="Colborne J.K."/>
            <person name="Werren J.H."/>
            <person name="Hurst G.D.D."/>
        </authorList>
    </citation>
    <scope>NUCLEOTIDE SEQUENCE</scope>
</reference>
<evidence type="ECO:0000313" key="2">
    <source>
        <dbReference type="EMBL" id="CBA71766.1"/>
    </source>
</evidence>
<keyword evidence="4" id="KW-1185">Reference proteome</keyword>
<dbReference type="Proteomes" id="UP001177592">
    <property type="component" value="Chromosome"/>
</dbReference>
<accession>D2TWL1</accession>
<keyword evidence="1" id="KW-0732">Signal</keyword>
<dbReference type="EMBL" id="CP123523">
    <property type="protein sequence ID" value="WGM05399.1"/>
    <property type="molecule type" value="Genomic_DNA"/>
</dbReference>